<keyword evidence="5" id="KW-1185">Reference proteome</keyword>
<keyword evidence="1 4" id="KW-0489">Methyltransferase</keyword>
<dbReference type="AlphaFoldDB" id="E4KNK9"/>
<dbReference type="EMBL" id="AENN01000012">
    <property type="protein sequence ID" value="EFR31448.1"/>
    <property type="molecule type" value="Genomic_DNA"/>
</dbReference>
<dbReference type="OrthoDB" id="9764961at2"/>
<dbReference type="GO" id="GO:0008757">
    <property type="term" value="F:S-adenosylmethionine-dependent methyltransferase activity"/>
    <property type="evidence" value="ECO:0007669"/>
    <property type="project" value="InterPro"/>
</dbReference>
<dbReference type="STRING" id="908337.HMPREF9257_0789"/>
<dbReference type="eggNOG" id="COG2813">
    <property type="taxonomic scope" value="Bacteria"/>
</dbReference>
<evidence type="ECO:0000313" key="5">
    <source>
        <dbReference type="Proteomes" id="UP000005990"/>
    </source>
</evidence>
<reference evidence="4 5" key="1">
    <citation type="submission" date="2010-10" db="EMBL/GenBank/DDBJ databases">
        <authorList>
            <person name="Durkin A.S."/>
            <person name="Madupu R."/>
            <person name="Torralba M."/>
            <person name="Gillis M."/>
            <person name="Methe B."/>
            <person name="Sutton G."/>
            <person name="Nelson K.E."/>
        </authorList>
    </citation>
    <scope>NUCLEOTIDE SEQUENCE [LARGE SCALE GENOMIC DNA]</scope>
    <source>
        <strain evidence="4 5">ACS-139-V-Col8</strain>
    </source>
</reference>
<dbReference type="PANTHER" id="PTHR47816:SF4">
    <property type="entry name" value="RIBOSOMAL RNA SMALL SUBUNIT METHYLTRANSFERASE C"/>
    <property type="match status" value="1"/>
</dbReference>
<evidence type="ECO:0000313" key="4">
    <source>
        <dbReference type="EMBL" id="EFR31448.1"/>
    </source>
</evidence>
<sequence length="203" mass="22526">MADHYYTATPHSQSNQQTIEVKLVGLDLHFTTDNGVFSKQRMDFGSHLLVETFAQEVQLAESILDLGAGYGAMTIALAKLYPQAHLVGVELNERALNLAQTNQDLNRVESISWLQADATSINLDVMFDFVITNPPIRAGKAVIQAFVDQAYKYLNPGGQVWVVIQKKQGAPSMMDYLQASFGNVTKLKQDKGYWILVSTKESV</sequence>
<accession>E4KNK9</accession>
<dbReference type="RefSeq" id="WP_006418087.1">
    <property type="nucleotide sequence ID" value="NZ_AENN01000012.1"/>
</dbReference>
<dbReference type="InterPro" id="IPR046977">
    <property type="entry name" value="RsmC/RlmG"/>
</dbReference>
<name>E4KNK9_9LACT</name>
<gene>
    <name evidence="4" type="ORF">HMPREF9257_0789</name>
</gene>
<dbReference type="InterPro" id="IPR029063">
    <property type="entry name" value="SAM-dependent_MTases_sf"/>
</dbReference>
<keyword evidence="2 4" id="KW-0808">Transferase</keyword>
<organism evidence="4 5">
    <name type="scientific">Eremococcus coleocola ACS-139-V-Col8</name>
    <dbReference type="NCBI Taxonomy" id="908337"/>
    <lineage>
        <taxon>Bacteria</taxon>
        <taxon>Bacillati</taxon>
        <taxon>Bacillota</taxon>
        <taxon>Bacilli</taxon>
        <taxon>Lactobacillales</taxon>
        <taxon>Aerococcaceae</taxon>
        <taxon>Eremococcus</taxon>
    </lineage>
</organism>
<dbReference type="Pfam" id="PF05175">
    <property type="entry name" value="MTS"/>
    <property type="match status" value="1"/>
</dbReference>
<dbReference type="PANTHER" id="PTHR47816">
    <property type="entry name" value="RIBOSOMAL RNA SMALL SUBUNIT METHYLTRANSFERASE C"/>
    <property type="match status" value="1"/>
</dbReference>
<dbReference type="Gene3D" id="3.40.50.150">
    <property type="entry name" value="Vaccinia Virus protein VP39"/>
    <property type="match status" value="1"/>
</dbReference>
<evidence type="ECO:0000259" key="3">
    <source>
        <dbReference type="Pfam" id="PF05175"/>
    </source>
</evidence>
<evidence type="ECO:0000256" key="2">
    <source>
        <dbReference type="ARBA" id="ARBA00022679"/>
    </source>
</evidence>
<dbReference type="Proteomes" id="UP000005990">
    <property type="component" value="Unassembled WGS sequence"/>
</dbReference>
<dbReference type="InterPro" id="IPR007848">
    <property type="entry name" value="Small_mtfrase_dom"/>
</dbReference>
<dbReference type="SUPFAM" id="SSF53335">
    <property type="entry name" value="S-adenosyl-L-methionine-dependent methyltransferases"/>
    <property type="match status" value="1"/>
</dbReference>
<comment type="caution">
    <text evidence="4">The sequence shown here is derived from an EMBL/GenBank/DDBJ whole genome shotgun (WGS) entry which is preliminary data.</text>
</comment>
<dbReference type="GO" id="GO:0032259">
    <property type="term" value="P:methylation"/>
    <property type="evidence" value="ECO:0007669"/>
    <property type="project" value="UniProtKB-KW"/>
</dbReference>
<proteinExistence type="predicted"/>
<dbReference type="PRINTS" id="PR00507">
    <property type="entry name" value="N12N6MTFRASE"/>
</dbReference>
<protein>
    <submittedName>
        <fullName evidence="4">Methyltransferase small domain protein</fullName>
    </submittedName>
</protein>
<feature type="domain" description="Methyltransferase small" evidence="3">
    <location>
        <begin position="28"/>
        <end position="196"/>
    </location>
</feature>
<dbReference type="CDD" id="cd02440">
    <property type="entry name" value="AdoMet_MTases"/>
    <property type="match status" value="1"/>
</dbReference>
<evidence type="ECO:0000256" key="1">
    <source>
        <dbReference type="ARBA" id="ARBA00022603"/>
    </source>
</evidence>